<feature type="region of interest" description="Disordered" evidence="7">
    <location>
        <begin position="220"/>
        <end position="241"/>
    </location>
</feature>
<keyword evidence="3 6" id="KW-0378">Hydrolase</keyword>
<comment type="similarity">
    <text evidence="6">Belongs to the peptidase M48 family.</text>
</comment>
<protein>
    <recommendedName>
        <fullName evidence="9">Peptidase M48 domain-containing protein</fullName>
    </recommendedName>
</protein>
<dbReference type="PANTHER" id="PTHR22726:SF1">
    <property type="entry name" value="METALLOENDOPEPTIDASE OMA1, MITOCHONDRIAL"/>
    <property type="match status" value="1"/>
</dbReference>
<feature type="domain" description="Peptidase M48" evidence="9">
    <location>
        <begin position="86"/>
        <end position="250"/>
    </location>
</feature>
<comment type="cofactor">
    <cofactor evidence="6">
        <name>Zn(2+)</name>
        <dbReference type="ChEBI" id="CHEBI:29105"/>
    </cofactor>
    <text evidence="6">Binds 1 zinc ion per subunit.</text>
</comment>
<feature type="chain" id="PRO_5045824714" description="Peptidase M48 domain-containing protein" evidence="8">
    <location>
        <begin position="20"/>
        <end position="389"/>
    </location>
</feature>
<evidence type="ECO:0000256" key="1">
    <source>
        <dbReference type="ARBA" id="ARBA00022670"/>
    </source>
</evidence>
<keyword evidence="8" id="KW-0732">Signal</keyword>
<dbReference type="InterPro" id="IPR001915">
    <property type="entry name" value="Peptidase_M48"/>
</dbReference>
<keyword evidence="5 6" id="KW-0482">Metalloprotease</keyword>
<evidence type="ECO:0000256" key="2">
    <source>
        <dbReference type="ARBA" id="ARBA00022723"/>
    </source>
</evidence>
<feature type="signal peptide" evidence="8">
    <location>
        <begin position="1"/>
        <end position="19"/>
    </location>
</feature>
<organism evidence="10 11">
    <name type="scientific">Sphingopyxis soli</name>
    <dbReference type="NCBI Taxonomy" id="592051"/>
    <lineage>
        <taxon>Bacteria</taxon>
        <taxon>Pseudomonadati</taxon>
        <taxon>Pseudomonadota</taxon>
        <taxon>Alphaproteobacteria</taxon>
        <taxon>Sphingomonadales</taxon>
        <taxon>Sphingomonadaceae</taxon>
        <taxon>Sphingopyxis</taxon>
    </lineage>
</organism>
<evidence type="ECO:0000313" key="10">
    <source>
        <dbReference type="EMBL" id="GAA0860716.1"/>
    </source>
</evidence>
<evidence type="ECO:0000259" key="9">
    <source>
        <dbReference type="Pfam" id="PF01435"/>
    </source>
</evidence>
<sequence>MMRRLFVAAVLLAAGPAIAKDAAFDRPTYAGAYEPQGVDERGLWMQFDEHERGFRDSPLVVRDEALTRYVKGVLCKAVGEDRCDATRVYVVQDKNFNASMAPNGLMIVHTGLLARVYSEAELATILGHEFAHFELRHSLNGFKKRRGGTDILAWLSLSGAAFGQSTAAAQMAVVTGVFSFNRDQEREADFLSASYIRASSYPLRASIVWKRLMEEEDALREERKQRKVRRATPGATDTHPTDMQRFAYFSELEAQPSALDGDDGAAAYRDATARVLPTLFDSLVKSNEFAGVDYVIQTRGSTLGWDGLLLYARGELYRLRGNPRDLMTARQLYEEAIATGTAPAEAWRGAGLTAIRGGDSAAGRSALTEYLTRMPTASDAAAMKILLEN</sequence>
<keyword evidence="4 6" id="KW-0862">Zinc</keyword>
<dbReference type="RefSeq" id="WP_215350040.1">
    <property type="nucleotide sequence ID" value="NZ_BAAAFE010000001.1"/>
</dbReference>
<dbReference type="CDD" id="cd07324">
    <property type="entry name" value="M48C_Oma1-like"/>
    <property type="match status" value="1"/>
</dbReference>
<name>A0ABP3X7T4_9SPHN</name>
<evidence type="ECO:0000256" key="5">
    <source>
        <dbReference type="ARBA" id="ARBA00023049"/>
    </source>
</evidence>
<accession>A0ABP3X7T4</accession>
<comment type="caution">
    <text evidence="10">The sequence shown here is derived from an EMBL/GenBank/DDBJ whole genome shotgun (WGS) entry which is preliminary data.</text>
</comment>
<dbReference type="EMBL" id="BAAAFE010000001">
    <property type="protein sequence ID" value="GAA0860716.1"/>
    <property type="molecule type" value="Genomic_DNA"/>
</dbReference>
<dbReference type="PANTHER" id="PTHR22726">
    <property type="entry name" value="METALLOENDOPEPTIDASE OMA1"/>
    <property type="match status" value="1"/>
</dbReference>
<gene>
    <name evidence="10" type="ORF">GCM10009115_00380</name>
</gene>
<evidence type="ECO:0000256" key="8">
    <source>
        <dbReference type="SAM" id="SignalP"/>
    </source>
</evidence>
<dbReference type="Gene3D" id="3.30.2010.10">
    <property type="entry name" value="Metalloproteases ('zincins'), catalytic domain"/>
    <property type="match status" value="1"/>
</dbReference>
<evidence type="ECO:0000256" key="3">
    <source>
        <dbReference type="ARBA" id="ARBA00022801"/>
    </source>
</evidence>
<evidence type="ECO:0000256" key="7">
    <source>
        <dbReference type="SAM" id="MobiDB-lite"/>
    </source>
</evidence>
<evidence type="ECO:0000256" key="4">
    <source>
        <dbReference type="ARBA" id="ARBA00022833"/>
    </source>
</evidence>
<dbReference type="Pfam" id="PF01435">
    <property type="entry name" value="Peptidase_M48"/>
    <property type="match status" value="1"/>
</dbReference>
<keyword evidence="11" id="KW-1185">Reference proteome</keyword>
<reference evidence="11" key="1">
    <citation type="journal article" date="2019" name="Int. J. Syst. Evol. Microbiol.">
        <title>The Global Catalogue of Microorganisms (GCM) 10K type strain sequencing project: providing services to taxonomists for standard genome sequencing and annotation.</title>
        <authorList>
            <consortium name="The Broad Institute Genomics Platform"/>
            <consortium name="The Broad Institute Genome Sequencing Center for Infectious Disease"/>
            <person name="Wu L."/>
            <person name="Ma J."/>
        </authorList>
    </citation>
    <scope>NUCLEOTIDE SEQUENCE [LARGE SCALE GENOMIC DNA]</scope>
    <source>
        <strain evidence="11">JCM 15910</strain>
    </source>
</reference>
<evidence type="ECO:0000256" key="6">
    <source>
        <dbReference type="RuleBase" id="RU003983"/>
    </source>
</evidence>
<proteinExistence type="inferred from homology"/>
<evidence type="ECO:0000313" key="11">
    <source>
        <dbReference type="Proteomes" id="UP001500738"/>
    </source>
</evidence>
<keyword evidence="2" id="KW-0479">Metal-binding</keyword>
<dbReference type="Proteomes" id="UP001500738">
    <property type="component" value="Unassembled WGS sequence"/>
</dbReference>
<keyword evidence="1 6" id="KW-0645">Protease</keyword>
<dbReference type="InterPro" id="IPR051156">
    <property type="entry name" value="Mito/Outer_Membr_Metalloprot"/>
</dbReference>